<reference evidence="1" key="1">
    <citation type="journal article" date="2014" name="Int. J. Syst. Evol. Microbiol.">
        <title>Complete genome sequence of Corynebacterium casei LMG S-19264T (=DSM 44701T), isolated from a smear-ripened cheese.</title>
        <authorList>
            <consortium name="US DOE Joint Genome Institute (JGI-PGF)"/>
            <person name="Walter F."/>
            <person name="Albersmeier A."/>
            <person name="Kalinowski J."/>
            <person name="Ruckert C."/>
        </authorList>
    </citation>
    <scope>NUCLEOTIDE SEQUENCE</scope>
    <source>
        <strain evidence="1">CGMCC 1.12195</strain>
    </source>
</reference>
<gene>
    <name evidence="1" type="ORF">GCM10007415_32740</name>
</gene>
<dbReference type="Proteomes" id="UP000660862">
    <property type="component" value="Unassembled WGS sequence"/>
</dbReference>
<reference evidence="1" key="2">
    <citation type="submission" date="2020-09" db="EMBL/GenBank/DDBJ databases">
        <authorList>
            <person name="Sun Q."/>
            <person name="Zhou Y."/>
        </authorList>
    </citation>
    <scope>NUCLEOTIDE SEQUENCE</scope>
    <source>
        <strain evidence="1">CGMCC 1.12195</strain>
    </source>
</reference>
<evidence type="ECO:0000313" key="1">
    <source>
        <dbReference type="EMBL" id="GGG95005.1"/>
    </source>
</evidence>
<proteinExistence type="predicted"/>
<accession>A0A917HWP4</accession>
<dbReference type="EMBL" id="BMER01000003">
    <property type="protein sequence ID" value="GGG95005.1"/>
    <property type="molecule type" value="Genomic_DNA"/>
</dbReference>
<protein>
    <submittedName>
        <fullName evidence="1">Uncharacterized protein</fullName>
    </submittedName>
</protein>
<sequence>MNNNELGMKKIAIILLTVLCACQGNQKNNNRSYVLVIPVETYSKKGSDIMVEKIETDTVEVPSALAAYSKGIQKYAAVLMHVEQFPDSVKGVKGINIWDDQGNDVVPAIPQHQRDSIIMNFIQFARRSDIPYYDRVKDFELKLMLAR</sequence>
<evidence type="ECO:0000313" key="2">
    <source>
        <dbReference type="Proteomes" id="UP000660862"/>
    </source>
</evidence>
<keyword evidence="2" id="KW-1185">Reference proteome</keyword>
<name>A0A917HWP4_9SPHI</name>
<organism evidence="1 2">
    <name type="scientific">Parapedobacter pyrenivorans</name>
    <dbReference type="NCBI Taxonomy" id="1305674"/>
    <lineage>
        <taxon>Bacteria</taxon>
        <taxon>Pseudomonadati</taxon>
        <taxon>Bacteroidota</taxon>
        <taxon>Sphingobacteriia</taxon>
        <taxon>Sphingobacteriales</taxon>
        <taxon>Sphingobacteriaceae</taxon>
        <taxon>Parapedobacter</taxon>
    </lineage>
</organism>
<comment type="caution">
    <text evidence="1">The sequence shown here is derived from an EMBL/GenBank/DDBJ whole genome shotgun (WGS) entry which is preliminary data.</text>
</comment>
<dbReference type="AlphaFoldDB" id="A0A917HWP4"/>